<comment type="caution">
    <text evidence="2">The sequence shown here is derived from an EMBL/GenBank/DDBJ whole genome shotgun (WGS) entry which is preliminary data.</text>
</comment>
<feature type="signal peptide" evidence="1">
    <location>
        <begin position="1"/>
        <end position="23"/>
    </location>
</feature>
<evidence type="ECO:0000313" key="2">
    <source>
        <dbReference type="EMBL" id="KAK5993845.1"/>
    </source>
</evidence>
<feature type="chain" id="PRO_5047403150" evidence="1">
    <location>
        <begin position="24"/>
        <end position="166"/>
    </location>
</feature>
<proteinExistence type="predicted"/>
<reference evidence="2 3" key="1">
    <citation type="submission" date="2024-01" db="EMBL/GenBank/DDBJ databases">
        <title>Complete genome of Cladobotryum mycophilum ATHUM6906.</title>
        <authorList>
            <person name="Christinaki A.C."/>
            <person name="Myridakis A.I."/>
            <person name="Kouvelis V.N."/>
        </authorList>
    </citation>
    <scope>NUCLEOTIDE SEQUENCE [LARGE SCALE GENOMIC DNA]</scope>
    <source>
        <strain evidence="2 3">ATHUM6906</strain>
    </source>
</reference>
<name>A0ABR0SQ53_9HYPO</name>
<dbReference type="EMBL" id="JAVFKD010000012">
    <property type="protein sequence ID" value="KAK5993845.1"/>
    <property type="molecule type" value="Genomic_DNA"/>
</dbReference>
<evidence type="ECO:0000256" key="1">
    <source>
        <dbReference type="SAM" id="SignalP"/>
    </source>
</evidence>
<accession>A0ABR0SQ53</accession>
<keyword evidence="1" id="KW-0732">Signal</keyword>
<organism evidence="2 3">
    <name type="scientific">Cladobotryum mycophilum</name>
    <dbReference type="NCBI Taxonomy" id="491253"/>
    <lineage>
        <taxon>Eukaryota</taxon>
        <taxon>Fungi</taxon>
        <taxon>Dikarya</taxon>
        <taxon>Ascomycota</taxon>
        <taxon>Pezizomycotina</taxon>
        <taxon>Sordariomycetes</taxon>
        <taxon>Hypocreomycetidae</taxon>
        <taxon>Hypocreales</taxon>
        <taxon>Hypocreaceae</taxon>
        <taxon>Cladobotryum</taxon>
    </lineage>
</organism>
<gene>
    <name evidence="2" type="ORF">PT974_07282</name>
</gene>
<sequence length="166" mass="18531">MRSASLPSLLIGLIISIAGLAFAGKKWNPDRRPPVIWPPPLIAPSHNIVFTWCRKYNTTGECGSRVMKHGVCHDLPTFGDNVKGSLEGVGAAFGHCMLYQGAHTIMFMGEHLWTKGLCPFAKKRIWIQDASSVRCCAGHPENPWCTRDDLYGKRLERPRCEENGIR</sequence>
<keyword evidence="3" id="KW-1185">Reference proteome</keyword>
<dbReference type="Proteomes" id="UP001338125">
    <property type="component" value="Unassembled WGS sequence"/>
</dbReference>
<evidence type="ECO:0000313" key="3">
    <source>
        <dbReference type="Proteomes" id="UP001338125"/>
    </source>
</evidence>
<protein>
    <submittedName>
        <fullName evidence="2">Uncharacterized protein</fullName>
    </submittedName>
</protein>